<keyword evidence="2" id="KW-1185">Reference proteome</keyword>
<comment type="caution">
    <text evidence="1">The sequence shown here is derived from an EMBL/GenBank/DDBJ whole genome shotgun (WGS) entry which is preliminary data.</text>
</comment>
<protein>
    <submittedName>
        <fullName evidence="1">Uncharacterized protein</fullName>
    </submittedName>
</protein>
<dbReference type="EMBL" id="JAYWIO010000001">
    <property type="protein sequence ID" value="KAK7290414.1"/>
    <property type="molecule type" value="Genomic_DNA"/>
</dbReference>
<evidence type="ECO:0000313" key="1">
    <source>
        <dbReference type="EMBL" id="KAK7290414.1"/>
    </source>
</evidence>
<gene>
    <name evidence="1" type="ORF">RIF29_04821</name>
</gene>
<sequence>MKERGDTHTEVVIGSDSISVTLSLSPLLILHFLTQDSIFLFSLLSSPLPLPFISTSQHYCSLSTFHALISTTCIIFHSFYELPYSKNCILI</sequence>
<name>A0AAN9J264_CROPI</name>
<dbReference type="Proteomes" id="UP001372338">
    <property type="component" value="Unassembled WGS sequence"/>
</dbReference>
<dbReference type="AlphaFoldDB" id="A0AAN9J264"/>
<organism evidence="1 2">
    <name type="scientific">Crotalaria pallida</name>
    <name type="common">Smooth rattlebox</name>
    <name type="synonym">Crotalaria striata</name>
    <dbReference type="NCBI Taxonomy" id="3830"/>
    <lineage>
        <taxon>Eukaryota</taxon>
        <taxon>Viridiplantae</taxon>
        <taxon>Streptophyta</taxon>
        <taxon>Embryophyta</taxon>
        <taxon>Tracheophyta</taxon>
        <taxon>Spermatophyta</taxon>
        <taxon>Magnoliopsida</taxon>
        <taxon>eudicotyledons</taxon>
        <taxon>Gunneridae</taxon>
        <taxon>Pentapetalae</taxon>
        <taxon>rosids</taxon>
        <taxon>fabids</taxon>
        <taxon>Fabales</taxon>
        <taxon>Fabaceae</taxon>
        <taxon>Papilionoideae</taxon>
        <taxon>50 kb inversion clade</taxon>
        <taxon>genistoids sensu lato</taxon>
        <taxon>core genistoids</taxon>
        <taxon>Crotalarieae</taxon>
        <taxon>Crotalaria</taxon>
    </lineage>
</organism>
<accession>A0AAN9J264</accession>
<evidence type="ECO:0000313" key="2">
    <source>
        <dbReference type="Proteomes" id="UP001372338"/>
    </source>
</evidence>
<proteinExistence type="predicted"/>
<reference evidence="1 2" key="1">
    <citation type="submission" date="2024-01" db="EMBL/GenBank/DDBJ databases">
        <title>The genomes of 5 underutilized Papilionoideae crops provide insights into root nodulation and disease resistanc.</title>
        <authorList>
            <person name="Yuan L."/>
        </authorList>
    </citation>
    <scope>NUCLEOTIDE SEQUENCE [LARGE SCALE GENOMIC DNA]</scope>
    <source>
        <strain evidence="1">ZHUSHIDOU_FW_LH</strain>
        <tissue evidence="1">Leaf</tissue>
    </source>
</reference>